<sequence>MKKLEFKIKNMEEDKDLTEEELIKKYNINIEDFERFKFSCLVDSVLYEEDEETED</sequence>
<evidence type="ECO:0000313" key="1">
    <source>
        <dbReference type="EMBL" id="NYS48152.1"/>
    </source>
</evidence>
<dbReference type="EMBL" id="JACBYF010000034">
    <property type="protein sequence ID" value="NYS48152.1"/>
    <property type="molecule type" value="Genomic_DNA"/>
</dbReference>
<keyword evidence="2" id="KW-1185">Reference proteome</keyword>
<protein>
    <submittedName>
        <fullName evidence="1">Uncharacterized protein</fullName>
    </submittedName>
</protein>
<reference evidence="1 2" key="1">
    <citation type="submission" date="2020-07" db="EMBL/GenBank/DDBJ databases">
        <title>MOT database genomes.</title>
        <authorList>
            <person name="Joseph S."/>
            <person name="Aduse-Opoku J."/>
            <person name="Hashim A."/>
            <person name="Wade W."/>
            <person name="Curtis M."/>
        </authorList>
    </citation>
    <scope>NUCLEOTIDE SEQUENCE [LARGE SCALE GENOMIC DNA]</scope>
    <source>
        <strain evidence="1 2">CIP 106318</strain>
    </source>
</reference>
<accession>A0ABX2T0H6</accession>
<organism evidence="1 2">
    <name type="scientific">Gemelliphila palaticanis</name>
    <dbReference type="NCBI Taxonomy" id="81950"/>
    <lineage>
        <taxon>Bacteria</taxon>
        <taxon>Bacillati</taxon>
        <taxon>Bacillota</taxon>
        <taxon>Bacilli</taxon>
        <taxon>Bacillales</taxon>
        <taxon>Gemellaceae</taxon>
        <taxon>Gemelliphila</taxon>
    </lineage>
</organism>
<dbReference type="Proteomes" id="UP000531840">
    <property type="component" value="Unassembled WGS sequence"/>
</dbReference>
<proteinExistence type="predicted"/>
<name>A0ABX2T0H6_9BACL</name>
<evidence type="ECO:0000313" key="2">
    <source>
        <dbReference type="Proteomes" id="UP000531840"/>
    </source>
</evidence>
<gene>
    <name evidence="1" type="ORF">HZY85_08200</name>
</gene>
<comment type="caution">
    <text evidence="1">The sequence shown here is derived from an EMBL/GenBank/DDBJ whole genome shotgun (WGS) entry which is preliminary data.</text>
</comment>
<dbReference type="RefSeq" id="WP_179941932.1">
    <property type="nucleotide sequence ID" value="NZ_JACBYF010000034.1"/>
</dbReference>